<proteinExistence type="predicted"/>
<dbReference type="InterPro" id="IPR044578">
    <property type="entry name" value="BIR6-like"/>
</dbReference>
<evidence type="ECO:0000256" key="2">
    <source>
        <dbReference type="PROSITE-ProRule" id="PRU00708"/>
    </source>
</evidence>
<evidence type="ECO:0000313" key="5">
    <source>
        <dbReference type="Proteomes" id="UP000652761"/>
    </source>
</evidence>
<keyword evidence="1" id="KW-0677">Repeat</keyword>
<dbReference type="OrthoDB" id="185373at2759"/>
<feature type="repeat" description="PPR" evidence="2">
    <location>
        <begin position="377"/>
        <end position="411"/>
    </location>
</feature>
<sequence length="692" mass="77098">MYRASREVSPFLLSSSVRSRLLSPAAAAAAVPPSSSSAPFPSHHLPPLLLHLPTTTSTPWQHSSLFFFSSLPGPSCSPCAPVDDDEFPSPTSGPPSQESVLYVLKMLDKSPPRALDFLNCATARYGFKPGARVYNLILRILAGGKEWSGDFWAVARKMREDGHAVDKGTYLTLLFSFKKQDMPTDASALVQFQSQASEVAMRDRAVRASVEVLSAAEEWHDDIVGEKLEDVKLVLSETTVTKLLGELRYQPMKALRFFRWAVRKPDYKHGSAAYNAMARVLGREGTIREFWSLVEEMRREGNDIDIDTYVKLSRRFQKSKMIEEAVQLYEYMMDGPYKPSIQDCCLLLRQISLADEPDLDLVFRVVKKYEASGHFPSKAVYDGIHRSLASVGNFDEAERILEKMKSAGFDPDNITYSQLIYGLCKARRLAEAREVLDGMQATGCVPDLKTWTVLIQGYCSVGEMDRALTCFTDMIGKGYEADGNLLDIMVKSLCSKQRAGAAYTLVLQMLEMAHLKPWQATYKLLIQKLLGEGKLEEALKLLRLMKGHSFPPFSEPFATYISKYGTIEDAIEFLKTLSPKSSPSASAYLTIFNSFFKEALDGTCIFTGSDGPTARLAQHRHRLNSMIVEGEHPHPWSSSSRSVLYGSKTNLTGGLASSSLAKETMNEHLRGLKPSWQTLAAQFTKRGNTRTT</sequence>
<feature type="repeat" description="PPR" evidence="2">
    <location>
        <begin position="518"/>
        <end position="552"/>
    </location>
</feature>
<dbReference type="PANTHER" id="PTHR47003">
    <property type="entry name" value="OS01G0970900 PROTEIN"/>
    <property type="match status" value="1"/>
</dbReference>
<evidence type="ECO:0000256" key="1">
    <source>
        <dbReference type="ARBA" id="ARBA00022737"/>
    </source>
</evidence>
<gene>
    <name evidence="4" type="ORF">Taro_040094</name>
</gene>
<evidence type="ECO:0000313" key="4">
    <source>
        <dbReference type="EMBL" id="MQM07257.1"/>
    </source>
</evidence>
<dbReference type="GO" id="GO:0008380">
    <property type="term" value="P:RNA splicing"/>
    <property type="evidence" value="ECO:0007669"/>
    <property type="project" value="InterPro"/>
</dbReference>
<dbReference type="Pfam" id="PF17177">
    <property type="entry name" value="PPR_long"/>
    <property type="match status" value="1"/>
</dbReference>
<feature type="repeat" description="PPR" evidence="2">
    <location>
        <begin position="270"/>
        <end position="304"/>
    </location>
</feature>
<protein>
    <recommendedName>
        <fullName evidence="3">PROP1-like PPR domain-containing protein</fullName>
    </recommendedName>
</protein>
<reference evidence="4" key="1">
    <citation type="submission" date="2017-07" db="EMBL/GenBank/DDBJ databases">
        <title>Taro Niue Genome Assembly and Annotation.</title>
        <authorList>
            <person name="Atibalentja N."/>
            <person name="Keating K."/>
            <person name="Fields C.J."/>
        </authorList>
    </citation>
    <scope>NUCLEOTIDE SEQUENCE</scope>
    <source>
        <strain evidence="4">Niue_2</strain>
        <tissue evidence="4">Leaf</tissue>
    </source>
</reference>
<feature type="repeat" description="PPR" evidence="2">
    <location>
        <begin position="305"/>
        <end position="339"/>
    </location>
</feature>
<dbReference type="Pfam" id="PF01535">
    <property type="entry name" value="PPR"/>
    <property type="match status" value="2"/>
</dbReference>
<organism evidence="4 5">
    <name type="scientific">Colocasia esculenta</name>
    <name type="common">Wild taro</name>
    <name type="synonym">Arum esculentum</name>
    <dbReference type="NCBI Taxonomy" id="4460"/>
    <lineage>
        <taxon>Eukaryota</taxon>
        <taxon>Viridiplantae</taxon>
        <taxon>Streptophyta</taxon>
        <taxon>Embryophyta</taxon>
        <taxon>Tracheophyta</taxon>
        <taxon>Spermatophyta</taxon>
        <taxon>Magnoliopsida</taxon>
        <taxon>Liliopsida</taxon>
        <taxon>Araceae</taxon>
        <taxon>Aroideae</taxon>
        <taxon>Colocasieae</taxon>
        <taxon>Colocasia</taxon>
    </lineage>
</organism>
<accession>A0A843WI68</accession>
<dbReference type="InterPro" id="IPR033443">
    <property type="entry name" value="PROP1-like_PPR_dom"/>
</dbReference>
<evidence type="ECO:0000259" key="3">
    <source>
        <dbReference type="Pfam" id="PF17177"/>
    </source>
</evidence>
<dbReference type="InterPro" id="IPR002885">
    <property type="entry name" value="PPR_rpt"/>
</dbReference>
<feature type="repeat" description="PPR" evidence="2">
    <location>
        <begin position="412"/>
        <end position="446"/>
    </location>
</feature>
<dbReference type="NCBIfam" id="TIGR00756">
    <property type="entry name" value="PPR"/>
    <property type="match status" value="3"/>
</dbReference>
<comment type="caution">
    <text evidence="4">The sequence shown here is derived from an EMBL/GenBank/DDBJ whole genome shotgun (WGS) entry which is preliminary data.</text>
</comment>
<dbReference type="Proteomes" id="UP000652761">
    <property type="component" value="Unassembled WGS sequence"/>
</dbReference>
<dbReference type="AlphaFoldDB" id="A0A843WI68"/>
<name>A0A843WI68_COLES</name>
<feature type="domain" description="PROP1-like PPR" evidence="3">
    <location>
        <begin position="318"/>
        <end position="465"/>
    </location>
</feature>
<keyword evidence="5" id="KW-1185">Reference proteome</keyword>
<dbReference type="EMBL" id="NMUH01003833">
    <property type="protein sequence ID" value="MQM07257.1"/>
    <property type="molecule type" value="Genomic_DNA"/>
</dbReference>
<dbReference type="PROSITE" id="PS51375">
    <property type="entry name" value="PPR"/>
    <property type="match status" value="6"/>
</dbReference>
<feature type="repeat" description="PPR" evidence="2">
    <location>
        <begin position="447"/>
        <end position="481"/>
    </location>
</feature>
<dbReference type="Gene3D" id="1.25.40.10">
    <property type="entry name" value="Tetratricopeptide repeat domain"/>
    <property type="match status" value="3"/>
</dbReference>
<dbReference type="InterPro" id="IPR011990">
    <property type="entry name" value="TPR-like_helical_dom_sf"/>
</dbReference>
<dbReference type="PANTHER" id="PTHR47003:SF2">
    <property type="entry name" value="OS01G0970900 PROTEIN"/>
    <property type="match status" value="1"/>
</dbReference>